<evidence type="ECO:0000313" key="1">
    <source>
        <dbReference type="EMBL" id="CEK63494.1"/>
    </source>
</evidence>
<dbReference type="GO" id="GO:0006606">
    <property type="term" value="P:protein import into nucleus"/>
    <property type="evidence" value="ECO:0007669"/>
    <property type="project" value="TreeGrafter"/>
</dbReference>
<dbReference type="GO" id="GO:0044611">
    <property type="term" value="C:nuclear pore inner ring"/>
    <property type="evidence" value="ECO:0007669"/>
    <property type="project" value="TreeGrafter"/>
</dbReference>
<dbReference type="PANTHER" id="PTHR31431:SF1">
    <property type="entry name" value="NUCLEOPORIN NUP188"/>
    <property type="match status" value="1"/>
</dbReference>
<dbReference type="EMBL" id="HACG01016629">
    <property type="protein sequence ID" value="CEK63494.1"/>
    <property type="molecule type" value="Transcribed_RNA"/>
</dbReference>
<accession>A0A0B6Z4F5</accession>
<dbReference type="PANTHER" id="PTHR31431">
    <property type="entry name" value="NUCLEOPORIN NUP188 HOMOLOG"/>
    <property type="match status" value="1"/>
</dbReference>
<dbReference type="AlphaFoldDB" id="A0A0B6Z4F5"/>
<dbReference type="GO" id="GO:0017056">
    <property type="term" value="F:structural constituent of nuclear pore"/>
    <property type="evidence" value="ECO:0007669"/>
    <property type="project" value="InterPro"/>
</dbReference>
<gene>
    <name evidence="1" type="primary">ORF48488</name>
</gene>
<dbReference type="GO" id="GO:0006405">
    <property type="term" value="P:RNA export from nucleus"/>
    <property type="evidence" value="ECO:0007669"/>
    <property type="project" value="TreeGrafter"/>
</dbReference>
<reference evidence="1" key="1">
    <citation type="submission" date="2014-12" db="EMBL/GenBank/DDBJ databases">
        <title>Insight into the proteome of Arion vulgaris.</title>
        <authorList>
            <person name="Aradska J."/>
            <person name="Bulat T."/>
            <person name="Smidak R."/>
            <person name="Sarate P."/>
            <person name="Gangsoo J."/>
            <person name="Sialana F."/>
            <person name="Bilban M."/>
            <person name="Lubec G."/>
        </authorList>
    </citation>
    <scope>NUCLEOTIDE SEQUENCE</scope>
    <source>
        <tissue evidence="1">Skin</tissue>
    </source>
</reference>
<organism evidence="1">
    <name type="scientific">Arion vulgaris</name>
    <dbReference type="NCBI Taxonomy" id="1028688"/>
    <lineage>
        <taxon>Eukaryota</taxon>
        <taxon>Metazoa</taxon>
        <taxon>Spiralia</taxon>
        <taxon>Lophotrochozoa</taxon>
        <taxon>Mollusca</taxon>
        <taxon>Gastropoda</taxon>
        <taxon>Heterobranchia</taxon>
        <taxon>Euthyneura</taxon>
        <taxon>Panpulmonata</taxon>
        <taxon>Eupulmonata</taxon>
        <taxon>Stylommatophora</taxon>
        <taxon>Helicina</taxon>
        <taxon>Arionoidea</taxon>
        <taxon>Arionidae</taxon>
        <taxon>Arion</taxon>
    </lineage>
</organism>
<feature type="non-terminal residue" evidence="1">
    <location>
        <position position="1"/>
    </location>
</feature>
<protein>
    <submittedName>
        <fullName evidence="1">Uncharacterized protein</fullName>
    </submittedName>
</protein>
<sequence length="255" mass="28409">QTFTGLRTATVSWHTLYCLSLELFSSMLRVLGHSFLDDALNVVGVHQDRLQQALEMARVITSKPALLEAEATCNFMLQLCAYNKQWRFHLPNVLSKLMGSLVAMIQSYVALLIRPQYLLHLLEHHKSQDSWGKSDTNILMSSVIQHQTSLDDVEQPTSKLVDAQNSILKLVGKGLICIKHFTPPLPEILLDQSTDVREWEPVVTLGFSTPSLDSNDGTISFGTLLNCVTICVRLLAKTDGKCSPHKVSPDDSHKS</sequence>
<feature type="non-terminal residue" evidence="1">
    <location>
        <position position="255"/>
    </location>
</feature>
<dbReference type="InterPro" id="IPR044840">
    <property type="entry name" value="Nup188"/>
</dbReference>
<name>A0A0B6Z4F5_9EUPU</name>
<proteinExistence type="predicted"/>